<dbReference type="AlphaFoldDB" id="A0A222H0P0"/>
<evidence type="ECO:0000313" key="2">
    <source>
        <dbReference type="Proteomes" id="UP000429484"/>
    </source>
</evidence>
<evidence type="ECO:0000313" key="1">
    <source>
        <dbReference type="EMBL" id="MQW37701.1"/>
    </source>
</evidence>
<name>A0A222H0P0_RHIML</name>
<proteinExistence type="predicted"/>
<sequence>MALSIKDTETEQLARTLARRTGESITLATKRALEERLRRTDTAARRAALLEDLEAIQRRWNAMPVLDSRSSDDIIGYDEDGLPS</sequence>
<dbReference type="EMBL" id="WISR01000277">
    <property type="protein sequence ID" value="MQW37701.1"/>
    <property type="molecule type" value="Genomic_DNA"/>
</dbReference>
<dbReference type="SMR" id="A0A222H0P0"/>
<organism evidence="1 2">
    <name type="scientific">Rhizobium meliloti</name>
    <name type="common">Ensifer meliloti</name>
    <name type="synonym">Sinorhizobium meliloti</name>
    <dbReference type="NCBI Taxonomy" id="382"/>
    <lineage>
        <taxon>Bacteria</taxon>
        <taxon>Pseudomonadati</taxon>
        <taxon>Pseudomonadota</taxon>
        <taxon>Alphaproteobacteria</taxon>
        <taxon>Hyphomicrobiales</taxon>
        <taxon>Rhizobiaceae</taxon>
        <taxon>Sinorhizobium/Ensifer group</taxon>
        <taxon>Sinorhizobium</taxon>
    </lineage>
</organism>
<dbReference type="OMA" id="IRRRWSE"/>
<dbReference type="InterPro" id="IPR011660">
    <property type="entry name" value="VapB-like"/>
</dbReference>
<gene>
    <name evidence="1" type="ORF">GHK53_34400</name>
</gene>
<dbReference type="GeneID" id="89575125"/>
<protein>
    <submittedName>
        <fullName evidence="1">PSK operon transcription factor</fullName>
    </submittedName>
</protein>
<dbReference type="KEGG" id="smer:DU99_04150"/>
<dbReference type="Pfam" id="PF07704">
    <property type="entry name" value="PSK_trans_fac"/>
    <property type="match status" value="1"/>
</dbReference>
<dbReference type="Proteomes" id="UP000429484">
    <property type="component" value="Unassembled WGS sequence"/>
</dbReference>
<comment type="caution">
    <text evidence="1">The sequence shown here is derived from an EMBL/GenBank/DDBJ whole genome shotgun (WGS) entry which is preliminary data.</text>
</comment>
<dbReference type="RefSeq" id="WP_003533689.1">
    <property type="nucleotide sequence ID" value="NZ_BJNJ01000070.1"/>
</dbReference>
<accession>A0A222H0P0</accession>
<reference evidence="1 2" key="1">
    <citation type="journal article" date="2013" name="Genome Biol.">
        <title>Comparative genomics of the core and accessory genomes of 48 Sinorhizobium strains comprising five genospecies.</title>
        <authorList>
            <person name="Sugawara M."/>
            <person name="Epstein B."/>
            <person name="Badgley B.D."/>
            <person name="Unno T."/>
            <person name="Xu L."/>
            <person name="Reese J."/>
            <person name="Gyaneshwar P."/>
            <person name="Denny R."/>
            <person name="Mudge J."/>
            <person name="Bharti A.K."/>
            <person name="Farmer A.D."/>
            <person name="May G.D."/>
            <person name="Woodward J.E."/>
            <person name="Medigue C."/>
            <person name="Vallenet D."/>
            <person name="Lajus A."/>
            <person name="Rouy Z."/>
            <person name="Martinez-Vaz B."/>
            <person name="Tiffin P."/>
            <person name="Young N.D."/>
            <person name="Sadowsky M.J."/>
        </authorList>
    </citation>
    <scope>NUCLEOTIDE SEQUENCE [LARGE SCALE GENOMIC DNA]</scope>
    <source>
        <strain evidence="1 2">N6B1</strain>
    </source>
</reference>